<name>A0A087UWY0_STEMI</name>
<evidence type="ECO:0000313" key="1">
    <source>
        <dbReference type="EMBL" id="KFM81869.1"/>
    </source>
</evidence>
<feature type="non-terminal residue" evidence="1">
    <location>
        <position position="52"/>
    </location>
</feature>
<accession>A0A087UWY0</accession>
<dbReference type="AlphaFoldDB" id="A0A087UWY0"/>
<protein>
    <submittedName>
        <fullName evidence="1">Uncharacterized protein</fullName>
    </submittedName>
</protein>
<keyword evidence="2" id="KW-1185">Reference proteome</keyword>
<proteinExistence type="predicted"/>
<reference evidence="1 2" key="1">
    <citation type="submission" date="2013-11" db="EMBL/GenBank/DDBJ databases">
        <title>Genome sequencing of Stegodyphus mimosarum.</title>
        <authorList>
            <person name="Bechsgaard J."/>
        </authorList>
    </citation>
    <scope>NUCLEOTIDE SEQUENCE [LARGE SCALE GENOMIC DNA]</scope>
</reference>
<dbReference type="EMBL" id="KK122070">
    <property type="protein sequence ID" value="KFM81869.1"/>
    <property type="molecule type" value="Genomic_DNA"/>
</dbReference>
<sequence>MGFVSEIFTSCGAFGYQDYAVTIPYCCGERCKHSRLRRRRSRQRRCRRAWLF</sequence>
<dbReference type="Proteomes" id="UP000054359">
    <property type="component" value="Unassembled WGS sequence"/>
</dbReference>
<evidence type="ECO:0000313" key="2">
    <source>
        <dbReference type="Proteomes" id="UP000054359"/>
    </source>
</evidence>
<gene>
    <name evidence="1" type="ORF">X975_17254</name>
</gene>
<organism evidence="1 2">
    <name type="scientific">Stegodyphus mimosarum</name>
    <name type="common">African social velvet spider</name>
    <dbReference type="NCBI Taxonomy" id="407821"/>
    <lineage>
        <taxon>Eukaryota</taxon>
        <taxon>Metazoa</taxon>
        <taxon>Ecdysozoa</taxon>
        <taxon>Arthropoda</taxon>
        <taxon>Chelicerata</taxon>
        <taxon>Arachnida</taxon>
        <taxon>Araneae</taxon>
        <taxon>Araneomorphae</taxon>
        <taxon>Entelegynae</taxon>
        <taxon>Eresoidea</taxon>
        <taxon>Eresidae</taxon>
        <taxon>Stegodyphus</taxon>
    </lineage>
</organism>